<protein>
    <submittedName>
        <fullName evidence="1">Uncharacterized protein</fullName>
    </submittedName>
</protein>
<organism evidence="1 2">
    <name type="scientific">Microthyrium microscopicum</name>
    <dbReference type="NCBI Taxonomy" id="703497"/>
    <lineage>
        <taxon>Eukaryota</taxon>
        <taxon>Fungi</taxon>
        <taxon>Dikarya</taxon>
        <taxon>Ascomycota</taxon>
        <taxon>Pezizomycotina</taxon>
        <taxon>Dothideomycetes</taxon>
        <taxon>Dothideomycetes incertae sedis</taxon>
        <taxon>Microthyriales</taxon>
        <taxon>Microthyriaceae</taxon>
        <taxon>Microthyrium</taxon>
    </lineage>
</organism>
<evidence type="ECO:0000313" key="2">
    <source>
        <dbReference type="Proteomes" id="UP000799302"/>
    </source>
</evidence>
<evidence type="ECO:0000313" key="1">
    <source>
        <dbReference type="EMBL" id="KAF2663669.1"/>
    </source>
</evidence>
<dbReference type="AlphaFoldDB" id="A0A6A6TUC2"/>
<dbReference type="Proteomes" id="UP000799302">
    <property type="component" value="Unassembled WGS sequence"/>
</dbReference>
<keyword evidence="2" id="KW-1185">Reference proteome</keyword>
<name>A0A6A6TUC2_9PEZI</name>
<dbReference type="OrthoDB" id="21214at2759"/>
<dbReference type="EMBL" id="MU004244">
    <property type="protein sequence ID" value="KAF2663669.1"/>
    <property type="molecule type" value="Genomic_DNA"/>
</dbReference>
<proteinExistence type="predicted"/>
<reference evidence="1" key="1">
    <citation type="journal article" date="2020" name="Stud. Mycol.">
        <title>101 Dothideomycetes genomes: a test case for predicting lifestyles and emergence of pathogens.</title>
        <authorList>
            <person name="Haridas S."/>
            <person name="Albert R."/>
            <person name="Binder M."/>
            <person name="Bloem J."/>
            <person name="Labutti K."/>
            <person name="Salamov A."/>
            <person name="Andreopoulos B."/>
            <person name="Baker S."/>
            <person name="Barry K."/>
            <person name="Bills G."/>
            <person name="Bluhm B."/>
            <person name="Cannon C."/>
            <person name="Castanera R."/>
            <person name="Culley D."/>
            <person name="Daum C."/>
            <person name="Ezra D."/>
            <person name="Gonzalez J."/>
            <person name="Henrissat B."/>
            <person name="Kuo A."/>
            <person name="Liang C."/>
            <person name="Lipzen A."/>
            <person name="Lutzoni F."/>
            <person name="Magnuson J."/>
            <person name="Mondo S."/>
            <person name="Nolan M."/>
            <person name="Ohm R."/>
            <person name="Pangilinan J."/>
            <person name="Park H.-J."/>
            <person name="Ramirez L."/>
            <person name="Alfaro M."/>
            <person name="Sun H."/>
            <person name="Tritt A."/>
            <person name="Yoshinaga Y."/>
            <person name="Zwiers L.-H."/>
            <person name="Turgeon B."/>
            <person name="Goodwin S."/>
            <person name="Spatafora J."/>
            <person name="Crous P."/>
            <person name="Grigoriev I."/>
        </authorList>
    </citation>
    <scope>NUCLEOTIDE SEQUENCE</scope>
    <source>
        <strain evidence="1">CBS 115976</strain>
    </source>
</reference>
<accession>A0A6A6TUC2</accession>
<sequence>MAPFFTKSTIAKSEGPPVKPNKIYFIGGHWGFTQQIKIYDITSTINDEYDPKNTDWFKKTWGIANKSKSPLESMILVNRDRWYGNNFTFNESNGAKIAEWKGGWHSNSDNQIMFPAESAICSHAITMEVDSYFKFRDSFVVDSVKFVWLATNAVSMRAFELRKIIAGEQTEVARFWQPLGQFKQGGILIVNTEEVDPIIAILTNLVVLRKQRLKYYEYGSKTGL</sequence>
<gene>
    <name evidence="1" type="ORF">BT63DRAFT_418579</name>
</gene>